<dbReference type="InterPro" id="IPR017456">
    <property type="entry name" value="CTP_synthase_N"/>
</dbReference>
<keyword evidence="4 9" id="KW-0547">Nucleotide-binding</keyword>
<name>A0ABQ7J964_9APIC</name>
<evidence type="ECO:0000256" key="2">
    <source>
        <dbReference type="ARBA" id="ARBA00007533"/>
    </source>
</evidence>
<evidence type="ECO:0000256" key="5">
    <source>
        <dbReference type="ARBA" id="ARBA00022840"/>
    </source>
</evidence>
<dbReference type="InterPro" id="IPR033828">
    <property type="entry name" value="GATase1_CTP_Synthase"/>
</dbReference>
<dbReference type="PROSITE" id="PS51273">
    <property type="entry name" value="GATASE_TYPE_1"/>
    <property type="match status" value="1"/>
</dbReference>
<evidence type="ECO:0000259" key="11">
    <source>
        <dbReference type="Pfam" id="PF00117"/>
    </source>
</evidence>
<dbReference type="EC" id="6.3.4.2" evidence="9"/>
<dbReference type="PANTHER" id="PTHR11550">
    <property type="entry name" value="CTP SYNTHASE"/>
    <property type="match status" value="1"/>
</dbReference>
<evidence type="ECO:0000313" key="14">
    <source>
        <dbReference type="Proteomes" id="UP000823046"/>
    </source>
</evidence>
<dbReference type="NCBIfam" id="NF003792">
    <property type="entry name" value="PRK05380.1"/>
    <property type="match status" value="1"/>
</dbReference>
<reference evidence="13 14" key="1">
    <citation type="journal article" date="2020" name="bioRxiv">
        <title>Metabolic contributions of an alphaproteobacterial endosymbiont in the apicomplexan Cardiosporidium cionae.</title>
        <authorList>
            <person name="Hunter E.S."/>
            <person name="Paight C.J."/>
            <person name="Lane C.E."/>
        </authorList>
    </citation>
    <scope>NUCLEOTIDE SEQUENCE [LARGE SCALE GENOMIC DNA]</scope>
    <source>
        <strain evidence="13">ESH_2018</strain>
    </source>
</reference>
<keyword evidence="7 9" id="KW-0665">Pyrimidine biosynthesis</keyword>
<keyword evidence="3 9" id="KW-0436">Ligase</keyword>
<evidence type="ECO:0000256" key="4">
    <source>
        <dbReference type="ARBA" id="ARBA00022741"/>
    </source>
</evidence>
<comment type="catalytic activity">
    <reaction evidence="8 9">
        <text>UTP + L-glutamine + ATP + H2O = CTP + L-glutamate + ADP + phosphate + 2 H(+)</text>
        <dbReference type="Rhea" id="RHEA:26426"/>
        <dbReference type="ChEBI" id="CHEBI:15377"/>
        <dbReference type="ChEBI" id="CHEBI:15378"/>
        <dbReference type="ChEBI" id="CHEBI:29985"/>
        <dbReference type="ChEBI" id="CHEBI:30616"/>
        <dbReference type="ChEBI" id="CHEBI:37563"/>
        <dbReference type="ChEBI" id="CHEBI:43474"/>
        <dbReference type="ChEBI" id="CHEBI:46398"/>
        <dbReference type="ChEBI" id="CHEBI:58359"/>
        <dbReference type="ChEBI" id="CHEBI:456216"/>
        <dbReference type="EC" id="6.3.4.2"/>
    </reaction>
</comment>
<dbReference type="EMBL" id="JADAQX010000369">
    <property type="protein sequence ID" value="KAF8820503.1"/>
    <property type="molecule type" value="Genomic_DNA"/>
</dbReference>
<evidence type="ECO:0000256" key="10">
    <source>
        <dbReference type="SAM" id="MobiDB-lite"/>
    </source>
</evidence>
<dbReference type="InterPro" id="IPR029062">
    <property type="entry name" value="Class_I_gatase-like"/>
</dbReference>
<feature type="domain" description="CTP synthase N-terminal" evidence="12">
    <location>
        <begin position="30"/>
        <end position="300"/>
    </location>
</feature>
<dbReference type="InterPro" id="IPR017926">
    <property type="entry name" value="GATASE"/>
</dbReference>
<evidence type="ECO:0000313" key="13">
    <source>
        <dbReference type="EMBL" id="KAF8820503.1"/>
    </source>
</evidence>
<evidence type="ECO:0000256" key="3">
    <source>
        <dbReference type="ARBA" id="ARBA00022598"/>
    </source>
</evidence>
<dbReference type="Gene3D" id="3.40.50.300">
    <property type="entry name" value="P-loop containing nucleotide triphosphate hydrolases"/>
    <property type="match status" value="1"/>
</dbReference>
<feature type="region of interest" description="Disordered" evidence="10">
    <location>
        <begin position="1"/>
        <end position="21"/>
    </location>
</feature>
<evidence type="ECO:0000256" key="1">
    <source>
        <dbReference type="ARBA" id="ARBA00005171"/>
    </source>
</evidence>
<comment type="pathway">
    <text evidence="1 9">Pyrimidine metabolism; CTP biosynthesis via de novo pathway; CTP from UDP: step 2/2.</text>
</comment>
<comment type="function">
    <text evidence="9">Catalyzes the ATP-dependent amination of UTP to CTP with either L-glutamine or ammonia as the source of nitrogen.</text>
</comment>
<dbReference type="NCBIfam" id="TIGR00337">
    <property type="entry name" value="PyrG"/>
    <property type="match status" value="1"/>
</dbReference>
<gene>
    <name evidence="13" type="ORF">IE077_003111</name>
</gene>
<dbReference type="SUPFAM" id="SSF52317">
    <property type="entry name" value="Class I glutamine amidotransferase-like"/>
    <property type="match status" value="1"/>
</dbReference>
<dbReference type="CDD" id="cd01746">
    <property type="entry name" value="GATase1_CTP_Synthase"/>
    <property type="match status" value="1"/>
</dbReference>
<feature type="domain" description="Glutamine amidotransferase" evidence="11">
    <location>
        <begin position="347"/>
        <end position="580"/>
    </location>
</feature>
<protein>
    <recommendedName>
        <fullName evidence="9">CTP synthase</fullName>
        <ecNumber evidence="9">6.3.4.2</ecNumber>
    </recommendedName>
    <alternativeName>
        <fullName evidence="9">UTP--ammonia ligase</fullName>
    </alternativeName>
</protein>
<feature type="compositionally biased region" description="Basic and acidic residues" evidence="10">
    <location>
        <begin position="1"/>
        <end position="17"/>
    </location>
</feature>
<evidence type="ECO:0000256" key="7">
    <source>
        <dbReference type="ARBA" id="ARBA00022975"/>
    </source>
</evidence>
<keyword evidence="5 9" id="KW-0067">ATP-binding</keyword>
<comment type="similarity">
    <text evidence="2 9">Belongs to the CTP synthase family.</text>
</comment>
<proteinExistence type="inferred from homology"/>
<dbReference type="Pfam" id="PF00117">
    <property type="entry name" value="GATase"/>
    <property type="match status" value="1"/>
</dbReference>
<organism evidence="13 14">
    <name type="scientific">Cardiosporidium cionae</name>
    <dbReference type="NCBI Taxonomy" id="476202"/>
    <lineage>
        <taxon>Eukaryota</taxon>
        <taxon>Sar</taxon>
        <taxon>Alveolata</taxon>
        <taxon>Apicomplexa</taxon>
        <taxon>Aconoidasida</taxon>
        <taxon>Nephromycida</taxon>
        <taxon>Cardiosporidium</taxon>
    </lineage>
</organism>
<comment type="caution">
    <text evidence="13">The sequence shown here is derived from an EMBL/GenBank/DDBJ whole genome shotgun (WGS) entry which is preliminary data.</text>
</comment>
<dbReference type="Gene3D" id="3.40.50.880">
    <property type="match status" value="1"/>
</dbReference>
<dbReference type="CDD" id="cd03113">
    <property type="entry name" value="CTPS_N"/>
    <property type="match status" value="1"/>
</dbReference>
<dbReference type="InterPro" id="IPR004468">
    <property type="entry name" value="CTP_synthase"/>
</dbReference>
<keyword evidence="14" id="KW-1185">Reference proteome</keyword>
<dbReference type="Pfam" id="PF06418">
    <property type="entry name" value="CTP_synth_N"/>
    <property type="match status" value="1"/>
</dbReference>
<dbReference type="InterPro" id="IPR027417">
    <property type="entry name" value="P-loop_NTPase"/>
</dbReference>
<dbReference type="SUPFAM" id="SSF52540">
    <property type="entry name" value="P-loop containing nucleoside triphosphate hydrolases"/>
    <property type="match status" value="1"/>
</dbReference>
<evidence type="ECO:0000256" key="6">
    <source>
        <dbReference type="ARBA" id="ARBA00022962"/>
    </source>
</evidence>
<accession>A0ABQ7J964</accession>
<sequence length="611" mass="68653">MQYHERTNGHRTDEQFGKKKASQSCSHPIKYIVITGGTISGVGKGVSVCGLGSVLASFNLKVTAIKIDPYLNRDAGTMSPYEHGEVFVLEDGGEVDLDLGNYERSFGATLTSRHNVTTGKIFNLVFNEERGGEYLGETVQMVPHVTDAVQRWISEVSRIPIDDSSSHPDVCLIEVGGTVGDIESAIYLEAIQQFAMTVGRENFCLCHVAYVPVIGRMEEQKTKPTQHSTKELCRVGLKPDFILCRCKNALVESARRKISIFTQVEFEKVISLHDVDSMYEVPLLMDKQHLGELMVERLRIPLRPKKFSVTAPCVISPFADLRHLVTRLRNCKMSVKIGLVGKYTGLPDTYLSVIKALEHAAVEAEVKLDILWIESANLEESSRCDEAGEQTFQQAWETLRKADAVVCPGGFGDRGIFGKALSSHHCRVNKKPYLGICLGMQTAVIDFARDVLKLEGANSEEFDATTNYPVVISMPEHVDGPKGGSMRLGKRTTYLKPTCLTYKLYNQQLHIEERHRHRYEVNPKYIPLFEENGLQFVGHDINEERMEVAELDNHPYFVCVQYHPEFLSRPLRPSPVFLGLVLAAIGKLEKRLEDNNQCLRSGYVYECEQFT</sequence>
<dbReference type="PANTHER" id="PTHR11550:SF0">
    <property type="entry name" value="CTP SYNTHASE-RELATED"/>
    <property type="match status" value="1"/>
</dbReference>
<evidence type="ECO:0000256" key="9">
    <source>
        <dbReference type="RuleBase" id="RU810713"/>
    </source>
</evidence>
<evidence type="ECO:0000259" key="12">
    <source>
        <dbReference type="Pfam" id="PF06418"/>
    </source>
</evidence>
<dbReference type="Proteomes" id="UP000823046">
    <property type="component" value="Unassembled WGS sequence"/>
</dbReference>
<keyword evidence="6 9" id="KW-0315">Glutamine amidotransferase</keyword>
<evidence type="ECO:0000256" key="8">
    <source>
        <dbReference type="ARBA" id="ARBA00047781"/>
    </source>
</evidence>